<evidence type="ECO:0000313" key="1">
    <source>
        <dbReference type="EMBL" id="POM78194.1"/>
    </source>
</evidence>
<sequence>MKRICAETLLKYAVLLTKEIENVISVFIPRKFGIMTDEWSFHSEHNVAVFAVFEHDQHSEKMPLALAPNFDGGVEDQTAESHVAFLTGILPFFQRDITSIVYLVGDNCSVNTRLTDLLQVPFIGCASHRLNLAVNLLLDDYEPQLELIQQLMRKLRGMNKANRLR</sequence>
<protein>
    <submittedName>
        <fullName evidence="1">Uncharacterized protein</fullName>
    </submittedName>
</protein>
<organism evidence="1 2">
    <name type="scientific">Phytophthora palmivora</name>
    <dbReference type="NCBI Taxonomy" id="4796"/>
    <lineage>
        <taxon>Eukaryota</taxon>
        <taxon>Sar</taxon>
        <taxon>Stramenopiles</taxon>
        <taxon>Oomycota</taxon>
        <taxon>Peronosporomycetes</taxon>
        <taxon>Peronosporales</taxon>
        <taxon>Peronosporaceae</taxon>
        <taxon>Phytophthora</taxon>
    </lineage>
</organism>
<name>A0A2P4YK55_9STRA</name>
<dbReference type="SUPFAM" id="SSF53098">
    <property type="entry name" value="Ribonuclease H-like"/>
    <property type="match status" value="1"/>
</dbReference>
<comment type="caution">
    <text evidence="1">The sequence shown here is derived from an EMBL/GenBank/DDBJ whole genome shotgun (WGS) entry which is preliminary data.</text>
</comment>
<dbReference type="PANTHER" id="PTHR40866">
    <property type="entry name" value="BED-TYPE DOMAIN-CONTAINING PROTEIN"/>
    <property type="match status" value="1"/>
</dbReference>
<dbReference type="InterPro" id="IPR012337">
    <property type="entry name" value="RNaseH-like_sf"/>
</dbReference>
<gene>
    <name evidence="1" type="ORF">PHPALM_4301</name>
</gene>
<dbReference type="PANTHER" id="PTHR40866:SF1">
    <property type="entry name" value="BED-TYPE DOMAIN-CONTAINING PROTEIN"/>
    <property type="match status" value="1"/>
</dbReference>
<dbReference type="AlphaFoldDB" id="A0A2P4YK55"/>
<dbReference type="Proteomes" id="UP000237271">
    <property type="component" value="Unassembled WGS sequence"/>
</dbReference>
<keyword evidence="2" id="KW-1185">Reference proteome</keyword>
<evidence type="ECO:0000313" key="2">
    <source>
        <dbReference type="Proteomes" id="UP000237271"/>
    </source>
</evidence>
<proteinExistence type="predicted"/>
<dbReference type="EMBL" id="NCKW01002107">
    <property type="protein sequence ID" value="POM78194.1"/>
    <property type="molecule type" value="Genomic_DNA"/>
</dbReference>
<reference evidence="1 2" key="1">
    <citation type="journal article" date="2017" name="Genome Biol. Evol.">
        <title>Phytophthora megakarya and P. palmivora, closely related causal agents of cacao black pod rot, underwent increases in genome sizes and gene numbers by different mechanisms.</title>
        <authorList>
            <person name="Ali S.S."/>
            <person name="Shao J."/>
            <person name="Lary D.J."/>
            <person name="Kronmiller B."/>
            <person name="Shen D."/>
            <person name="Strem M.D."/>
            <person name="Amoako-Attah I."/>
            <person name="Akrofi A.Y."/>
            <person name="Begoude B.A."/>
            <person name="Ten Hoopen G.M."/>
            <person name="Coulibaly K."/>
            <person name="Kebe B.I."/>
            <person name="Melnick R.L."/>
            <person name="Guiltinan M.J."/>
            <person name="Tyler B.M."/>
            <person name="Meinhardt L.W."/>
            <person name="Bailey B.A."/>
        </authorList>
    </citation>
    <scope>NUCLEOTIDE SEQUENCE [LARGE SCALE GENOMIC DNA]</scope>
    <source>
        <strain evidence="2">sbr112.9</strain>
    </source>
</reference>
<dbReference type="OrthoDB" id="104687at2759"/>
<accession>A0A2P4YK55</accession>